<dbReference type="EMBL" id="SRYG01000013">
    <property type="protein sequence ID" value="TGY65732.1"/>
    <property type="molecule type" value="Genomic_DNA"/>
</dbReference>
<proteinExistence type="predicted"/>
<name>A0AC61R6L1_9FIRM</name>
<protein>
    <submittedName>
        <fullName evidence="1">FUSC family protein</fullName>
    </submittedName>
</protein>
<evidence type="ECO:0000313" key="2">
    <source>
        <dbReference type="Proteomes" id="UP000308836"/>
    </source>
</evidence>
<gene>
    <name evidence="1" type="ORF">E5336_07055</name>
</gene>
<reference evidence="1" key="1">
    <citation type="submission" date="2019-04" db="EMBL/GenBank/DDBJ databases">
        <title>Microbes associate with the intestines of laboratory mice.</title>
        <authorList>
            <person name="Navarre W."/>
            <person name="Wong E."/>
            <person name="Huang K."/>
            <person name="Tropini C."/>
            <person name="Ng K."/>
            <person name="Yu B."/>
        </authorList>
    </citation>
    <scope>NUCLEOTIDE SEQUENCE</scope>
    <source>
        <strain evidence="1">NM09_H32</strain>
    </source>
</reference>
<evidence type="ECO:0000313" key="1">
    <source>
        <dbReference type="EMBL" id="TGY65732.1"/>
    </source>
</evidence>
<comment type="caution">
    <text evidence="1">The sequence shown here is derived from an EMBL/GenBank/DDBJ whole genome shotgun (WGS) entry which is preliminary data.</text>
</comment>
<organism evidence="1 2">
    <name type="scientific">Dubosiella muris</name>
    <dbReference type="NCBI Taxonomy" id="3038133"/>
    <lineage>
        <taxon>Bacteria</taxon>
        <taxon>Bacillati</taxon>
        <taxon>Bacillota</taxon>
        <taxon>Erysipelotrichia</taxon>
        <taxon>Erysipelotrichales</taxon>
        <taxon>Erysipelotrichaceae</taxon>
        <taxon>Dubosiella</taxon>
    </lineage>
</organism>
<accession>A0AC61R6L1</accession>
<sequence>MKFYDILQCSPDVLKRMIRSSDDPQEIKRLRRGMIVRSLLIVVFAIAFIGVMAALFGSDNSAMAVSIFCILLAVRFVNYGYCLRDSILNMAIVFALLLVAPVASYAVDPVLKFLMDGLSLFVILMMTSDDPKMGNGGLYSFAFIFLTGNPVEGQAFVNRAWMTLIGFVLCALVYAHNHKDQNANVTFWSKIRRFSLYEYKDQWRIRLAVGVGLLLAVFSSIHLERFMWAGFACGSLLSDVDVEARIREKFSDRLLGVVLGSAAFYVVYTILPASLYPLVGPVGGLCLGLCTEYKHKTALNCFGALMLAAGMYGVEAAVWIRIADTLIGIVFALAFFYVYDRFVLHRFLPHRSHYGARKEEKK</sequence>
<dbReference type="Proteomes" id="UP000308836">
    <property type="component" value="Unassembled WGS sequence"/>
</dbReference>
<keyword evidence="2" id="KW-1185">Reference proteome</keyword>